<dbReference type="GO" id="GO:0005737">
    <property type="term" value="C:cytoplasm"/>
    <property type="evidence" value="ECO:0007669"/>
    <property type="project" value="UniProtKB-SubCell"/>
</dbReference>
<keyword evidence="4" id="KW-0813">Transport</keyword>
<comment type="subcellular location">
    <subcellularLocation>
        <location evidence="2">Cytoplasm</location>
    </subcellularLocation>
    <subcellularLocation>
        <location evidence="1">Nucleus</location>
    </subcellularLocation>
</comment>
<evidence type="ECO:0000313" key="9">
    <source>
        <dbReference type="EMBL" id="TPX35726.1"/>
    </source>
</evidence>
<dbReference type="InterPro" id="IPR016024">
    <property type="entry name" value="ARM-type_fold"/>
</dbReference>
<feature type="domain" description="Exportin-7/Ran-binding protein 17 TPR repeats" evidence="8">
    <location>
        <begin position="454"/>
        <end position="688"/>
    </location>
</feature>
<evidence type="ECO:0000256" key="3">
    <source>
        <dbReference type="ARBA" id="ARBA00009466"/>
    </source>
</evidence>
<reference evidence="9 10" key="1">
    <citation type="journal article" date="2019" name="Sci. Rep.">
        <title>Comparative genomics of chytrid fungi reveal insights into the obligate biotrophic and pathogenic lifestyle of Synchytrium endobioticum.</title>
        <authorList>
            <person name="van de Vossenberg B.T.L.H."/>
            <person name="Warris S."/>
            <person name="Nguyen H.D.T."/>
            <person name="van Gent-Pelzer M.P.E."/>
            <person name="Joly D.L."/>
            <person name="van de Geest H.C."/>
            <person name="Bonants P.J.M."/>
            <person name="Smith D.S."/>
            <person name="Levesque C.A."/>
            <person name="van der Lee T.A.J."/>
        </authorList>
    </citation>
    <scope>NUCLEOTIDE SEQUENCE [LARGE SCALE GENOMIC DNA]</scope>
    <source>
        <strain evidence="9 10">JEL517</strain>
    </source>
</reference>
<keyword evidence="10" id="KW-1185">Reference proteome</keyword>
<evidence type="ECO:0000313" key="10">
    <source>
        <dbReference type="Proteomes" id="UP000319731"/>
    </source>
</evidence>
<evidence type="ECO:0000256" key="4">
    <source>
        <dbReference type="ARBA" id="ARBA00022448"/>
    </source>
</evidence>
<dbReference type="Pfam" id="PF25795">
    <property type="entry name" value="TPR_XPO7"/>
    <property type="match status" value="1"/>
</dbReference>
<dbReference type="AlphaFoldDB" id="A0A507CCG9"/>
<dbReference type="GeneID" id="42003201"/>
<dbReference type="PANTHER" id="PTHR12596:SF2">
    <property type="entry name" value="EXPORTIN-7 ISOFORM X1"/>
    <property type="match status" value="1"/>
</dbReference>
<dbReference type="InterPro" id="IPR057947">
    <property type="entry name" value="TPR_XPO7/RBP17"/>
</dbReference>
<keyword evidence="6" id="KW-0653">Protein transport</keyword>
<comment type="similarity">
    <text evidence="3">Belongs to the exportin family.</text>
</comment>
<keyword evidence="5" id="KW-0963">Cytoplasm</keyword>
<dbReference type="OrthoDB" id="244158at2759"/>
<sequence length="1103" mass="125652">MEATLLAQIDEACYRLYNPRGPNDRLAAEQVLSPLFPTFAESTFGTVSNANPSVPTSPYETVIHCEMVLDQSSSPYAHTFVTGHLKTLVAGHFALFTPSQKIELRNFVLNFLGRNVNIPQFVETSLAQLFCIVTKLGWFNDEVFREALSDVSRFSTASSHHQIIGVQILGLLVAEMNQPSSTKNMTRHRKTAVNFRDTQLMNIFQISLTVLKQLVTKQIRIEKLADESRMQEAVLTLMRNCLQFDFIGTNPDESSDDVGSIQLPAQWQPLICDGDTLQTIYDAYKSFPSPQSSIAMECLSMLSSTRRSIFSDENRAKFLSWVLDATGDTLRTQVGLGDANNYHEFCRMLARLKMVHQLAELADKPQFPDWIEMVTRFTIKSFEPANWRTHSVLYLMQFWARMVATFPSTGSGQKQMPYEKLENMTLEVTKGFIESRIQSVDAGVEDDGGLFSGDEGSLSSILEHLANMARLRYEDSSAFIGNVFEALAREYQDAIKIASSGIVSKEVKARLDTVEAKFTWCVHIMGACICARTPYQSAEEHDFIDGGKLIAIFQLMNVNQTWVGQSGAAFGNEKLDLSFVYFFQQFRKSYISLGESVQRQSKVYQRLQEVFNLGDQNSVLNVIVQKLGHNLRFWAHSQGIIKGTLELLQDLASGYSSVKLLRKAETTQLILANHNSDNFPFLNVPANFPSRVLYYSALCRLLFASDDDQDVQFFEFVSPWTRRFDEFLPIIDISVYNQPQCRTMLEGLFRDLRGFVSACSTKRQYMLFFDWFYPYSPVLIRGLEANYDHPCAQAILKFFNEFVQNKSQRLNFDISSPNGILLFRETSRVISTYGRLALSRTVMDDNAKWTQKYKGFTMCFNIIRWSLSGKYVNFGVFGLYDDPALRDTLDVIFQLMLSTPQSDLLQYPKLAVAFFAFLDIFSSEQLQSLTDLPAPAFTYILRASAEGLRSLDTMISSQACSTIDHIASYVFKQTVTGKPSNHFLVQRAQEIPSMFPHLLMKLLEVVLFEDSPNQWSLSRPLLPLILLQKEHFNYYTAQLVLSQLPERQEILSKALQQLMEGVEFNLLPKNRDRFTQQLLNFRREMSNNFVVLLSLPQNGNLQF</sequence>
<dbReference type="InterPro" id="IPR011989">
    <property type="entry name" value="ARM-like"/>
</dbReference>
<evidence type="ECO:0000259" key="8">
    <source>
        <dbReference type="Pfam" id="PF25795"/>
    </source>
</evidence>
<dbReference type="EMBL" id="QEAO01000007">
    <property type="protein sequence ID" value="TPX35726.1"/>
    <property type="molecule type" value="Genomic_DNA"/>
</dbReference>
<evidence type="ECO:0000256" key="1">
    <source>
        <dbReference type="ARBA" id="ARBA00004123"/>
    </source>
</evidence>
<dbReference type="RefSeq" id="XP_031026158.1">
    <property type="nucleotide sequence ID" value="XM_031167904.1"/>
</dbReference>
<comment type="caution">
    <text evidence="9">The sequence shown here is derived from an EMBL/GenBank/DDBJ whole genome shotgun (WGS) entry which is preliminary data.</text>
</comment>
<proteinExistence type="inferred from homology"/>
<dbReference type="Gene3D" id="1.25.10.10">
    <property type="entry name" value="Leucine-rich Repeat Variant"/>
    <property type="match status" value="2"/>
</dbReference>
<organism evidence="9 10">
    <name type="scientific">Synchytrium microbalum</name>
    <dbReference type="NCBI Taxonomy" id="1806994"/>
    <lineage>
        <taxon>Eukaryota</taxon>
        <taxon>Fungi</taxon>
        <taxon>Fungi incertae sedis</taxon>
        <taxon>Chytridiomycota</taxon>
        <taxon>Chytridiomycota incertae sedis</taxon>
        <taxon>Chytridiomycetes</taxon>
        <taxon>Synchytriales</taxon>
        <taxon>Synchytriaceae</taxon>
        <taxon>Synchytrium</taxon>
    </lineage>
</organism>
<dbReference type="SUPFAM" id="SSF48371">
    <property type="entry name" value="ARM repeat"/>
    <property type="match status" value="1"/>
</dbReference>
<evidence type="ECO:0000256" key="2">
    <source>
        <dbReference type="ARBA" id="ARBA00004496"/>
    </source>
</evidence>
<evidence type="ECO:0000256" key="6">
    <source>
        <dbReference type="ARBA" id="ARBA00022927"/>
    </source>
</evidence>
<accession>A0A507CCG9</accession>
<keyword evidence="7" id="KW-0539">Nucleus</keyword>
<protein>
    <recommendedName>
        <fullName evidence="8">Exportin-7/Ran-binding protein 17 TPR repeats domain-containing protein</fullName>
    </recommendedName>
</protein>
<dbReference type="GO" id="GO:0005643">
    <property type="term" value="C:nuclear pore"/>
    <property type="evidence" value="ECO:0007669"/>
    <property type="project" value="TreeGrafter"/>
</dbReference>
<dbReference type="PANTHER" id="PTHR12596">
    <property type="entry name" value="EXPORTIN 4,7-RELATED"/>
    <property type="match status" value="1"/>
</dbReference>
<evidence type="ECO:0000256" key="7">
    <source>
        <dbReference type="ARBA" id="ARBA00023242"/>
    </source>
</evidence>
<dbReference type="GO" id="GO:0006611">
    <property type="term" value="P:protein export from nucleus"/>
    <property type="evidence" value="ECO:0007669"/>
    <property type="project" value="TreeGrafter"/>
</dbReference>
<evidence type="ECO:0000256" key="5">
    <source>
        <dbReference type="ARBA" id="ARBA00022490"/>
    </source>
</evidence>
<dbReference type="STRING" id="1806994.A0A507CCG9"/>
<gene>
    <name evidence="9" type="ORF">SmJEL517_g01976</name>
</gene>
<dbReference type="InterPro" id="IPR044189">
    <property type="entry name" value="XPO4/7-like"/>
</dbReference>
<dbReference type="Proteomes" id="UP000319731">
    <property type="component" value="Unassembled WGS sequence"/>
</dbReference>
<dbReference type="GO" id="GO:0005049">
    <property type="term" value="F:nuclear export signal receptor activity"/>
    <property type="evidence" value="ECO:0007669"/>
    <property type="project" value="InterPro"/>
</dbReference>
<name>A0A507CCG9_9FUNG</name>